<dbReference type="GO" id="GO:0005829">
    <property type="term" value="C:cytosol"/>
    <property type="evidence" value="ECO:0007669"/>
    <property type="project" value="TreeGrafter"/>
</dbReference>
<dbReference type="InterPro" id="IPR014710">
    <property type="entry name" value="RmlC-like_jellyroll"/>
</dbReference>
<dbReference type="EMBL" id="JAAVLW010000005">
    <property type="protein sequence ID" value="NOJ48360.1"/>
    <property type="molecule type" value="Genomic_DNA"/>
</dbReference>
<dbReference type="SMART" id="SM00100">
    <property type="entry name" value="cNMP"/>
    <property type="match status" value="1"/>
</dbReference>
<evidence type="ECO:0000256" key="1">
    <source>
        <dbReference type="ARBA" id="ARBA00023015"/>
    </source>
</evidence>
<dbReference type="InterPro" id="IPR036390">
    <property type="entry name" value="WH_DNA-bd_sf"/>
</dbReference>
<feature type="domain" description="Cyclic nucleotide-binding" evidence="5">
    <location>
        <begin position="11"/>
        <end position="121"/>
    </location>
</feature>
<dbReference type="InterPro" id="IPR018490">
    <property type="entry name" value="cNMP-bd_dom_sf"/>
</dbReference>
<keyword evidence="3" id="KW-0804">Transcription</keyword>
<dbReference type="FunFam" id="1.10.10.10:FF:000474">
    <property type="entry name" value="Putative transcriptional regulator, Crp/Fnr family"/>
    <property type="match status" value="1"/>
</dbReference>
<evidence type="ECO:0000256" key="4">
    <source>
        <dbReference type="SAM" id="MobiDB-lite"/>
    </source>
</evidence>
<dbReference type="Gene3D" id="2.60.120.10">
    <property type="entry name" value="Jelly Rolls"/>
    <property type="match status" value="1"/>
</dbReference>
<dbReference type="GO" id="GO:0003700">
    <property type="term" value="F:DNA-binding transcription factor activity"/>
    <property type="evidence" value="ECO:0007669"/>
    <property type="project" value="TreeGrafter"/>
</dbReference>
<sequence length="281" mass="30573">MEQRTRVGNRLLAALPTADLDLLVRHFRLIELQRDAVLVRSGDPVQRIYFPLGGLIAFIMDMPNGQTVATAVVGNEGAVGVLTMLGPSPSPMTAVVRVAGTALQISPAQFQAALERSSALRGAVQTLTRALMAQFQHVAACNALHSVEARLARWLLQVHDRADGGVLPLTQETLAEFLGVRRTTVTQVISKLRDSGAIRSNARGSIEIDRPRLEASACECYQLMRRRIGRIVFPDEMTPPGHDRPTDNPRGQASQSAKPEEIQIHRRTGGQGTTGSRARSH</sequence>
<feature type="domain" description="HTH crp-type" evidence="6">
    <location>
        <begin position="145"/>
        <end position="212"/>
    </location>
</feature>
<dbReference type="SMART" id="SM00419">
    <property type="entry name" value="HTH_CRP"/>
    <property type="match status" value="1"/>
</dbReference>
<keyword evidence="2" id="KW-0238">DNA-binding</keyword>
<comment type="caution">
    <text evidence="7">The sequence shown here is derived from an EMBL/GenBank/DDBJ whole genome shotgun (WGS) entry which is preliminary data.</text>
</comment>
<protein>
    <submittedName>
        <fullName evidence="7">Crp/Fnr family transcriptional regulator</fullName>
    </submittedName>
</protein>
<evidence type="ECO:0000256" key="2">
    <source>
        <dbReference type="ARBA" id="ARBA00023125"/>
    </source>
</evidence>
<dbReference type="Pfam" id="PF00027">
    <property type="entry name" value="cNMP_binding"/>
    <property type="match status" value="1"/>
</dbReference>
<evidence type="ECO:0000259" key="5">
    <source>
        <dbReference type="PROSITE" id="PS50042"/>
    </source>
</evidence>
<organism evidence="7 8">
    <name type="scientific">Bradyrhizobium archetypum</name>
    <dbReference type="NCBI Taxonomy" id="2721160"/>
    <lineage>
        <taxon>Bacteria</taxon>
        <taxon>Pseudomonadati</taxon>
        <taxon>Pseudomonadota</taxon>
        <taxon>Alphaproteobacteria</taxon>
        <taxon>Hyphomicrobiales</taxon>
        <taxon>Nitrobacteraceae</taxon>
        <taxon>Bradyrhizobium</taxon>
    </lineage>
</organism>
<proteinExistence type="predicted"/>
<reference evidence="7 8" key="1">
    <citation type="submission" date="2020-03" db="EMBL/GenBank/DDBJ databases">
        <title>Bradyrhizobium diversity isolated from nodules of Muelleranthus trifoliolatus.</title>
        <authorList>
            <person name="Klepa M."/>
            <person name="Helene L."/>
            <person name="Hungria M."/>
        </authorList>
    </citation>
    <scope>NUCLEOTIDE SEQUENCE [LARGE SCALE GENOMIC DNA]</scope>
    <source>
        <strain evidence="7 8">WSM 1744</strain>
    </source>
</reference>
<dbReference type="PROSITE" id="PS51063">
    <property type="entry name" value="HTH_CRP_2"/>
    <property type="match status" value="1"/>
</dbReference>
<dbReference type="PROSITE" id="PS50042">
    <property type="entry name" value="CNMP_BINDING_3"/>
    <property type="match status" value="1"/>
</dbReference>
<accession>A0A7Y4M3T1</accession>
<dbReference type="PANTHER" id="PTHR24567">
    <property type="entry name" value="CRP FAMILY TRANSCRIPTIONAL REGULATORY PROTEIN"/>
    <property type="match status" value="1"/>
</dbReference>
<keyword evidence="1" id="KW-0805">Transcription regulation</keyword>
<dbReference type="RefSeq" id="WP_171711209.1">
    <property type="nucleotide sequence ID" value="NZ_JAAVLW010000005.1"/>
</dbReference>
<keyword evidence="8" id="KW-1185">Reference proteome</keyword>
<dbReference type="GO" id="GO:0003677">
    <property type="term" value="F:DNA binding"/>
    <property type="evidence" value="ECO:0007669"/>
    <property type="project" value="UniProtKB-KW"/>
</dbReference>
<dbReference type="CDD" id="cd00038">
    <property type="entry name" value="CAP_ED"/>
    <property type="match status" value="1"/>
</dbReference>
<dbReference type="Gene3D" id="1.10.10.10">
    <property type="entry name" value="Winged helix-like DNA-binding domain superfamily/Winged helix DNA-binding domain"/>
    <property type="match status" value="1"/>
</dbReference>
<dbReference type="AlphaFoldDB" id="A0A7Y4M3T1"/>
<gene>
    <name evidence="7" type="ORF">HCN50_19250</name>
</gene>
<dbReference type="InterPro" id="IPR012318">
    <property type="entry name" value="HTH_CRP"/>
</dbReference>
<dbReference type="InterPro" id="IPR036388">
    <property type="entry name" value="WH-like_DNA-bd_sf"/>
</dbReference>
<evidence type="ECO:0000313" key="8">
    <source>
        <dbReference type="Proteomes" id="UP000528734"/>
    </source>
</evidence>
<dbReference type="SUPFAM" id="SSF51206">
    <property type="entry name" value="cAMP-binding domain-like"/>
    <property type="match status" value="1"/>
</dbReference>
<feature type="region of interest" description="Disordered" evidence="4">
    <location>
        <begin position="232"/>
        <end position="281"/>
    </location>
</feature>
<evidence type="ECO:0000313" key="7">
    <source>
        <dbReference type="EMBL" id="NOJ48360.1"/>
    </source>
</evidence>
<evidence type="ECO:0000259" key="6">
    <source>
        <dbReference type="PROSITE" id="PS51063"/>
    </source>
</evidence>
<dbReference type="InterPro" id="IPR050397">
    <property type="entry name" value="Env_Response_Regulators"/>
</dbReference>
<dbReference type="Pfam" id="PF13545">
    <property type="entry name" value="HTH_Crp_2"/>
    <property type="match status" value="1"/>
</dbReference>
<dbReference type="Proteomes" id="UP000528734">
    <property type="component" value="Unassembled WGS sequence"/>
</dbReference>
<dbReference type="InterPro" id="IPR000595">
    <property type="entry name" value="cNMP-bd_dom"/>
</dbReference>
<evidence type="ECO:0000256" key="3">
    <source>
        <dbReference type="ARBA" id="ARBA00023163"/>
    </source>
</evidence>
<dbReference type="PANTHER" id="PTHR24567:SF74">
    <property type="entry name" value="HTH-TYPE TRANSCRIPTIONAL REGULATOR ARCR"/>
    <property type="match status" value="1"/>
</dbReference>
<dbReference type="SUPFAM" id="SSF46785">
    <property type="entry name" value="Winged helix' DNA-binding domain"/>
    <property type="match status" value="1"/>
</dbReference>
<name>A0A7Y4M3T1_9BRAD</name>